<evidence type="ECO:0000313" key="4">
    <source>
        <dbReference type="Proteomes" id="UP000593578"/>
    </source>
</evidence>
<feature type="non-terminal residue" evidence="3">
    <location>
        <position position="224"/>
    </location>
</feature>
<dbReference type="InterPro" id="IPR036554">
    <property type="entry name" value="GHMP_kinase_C_sf"/>
</dbReference>
<organism evidence="3 4">
    <name type="scientific">Gossypium raimondii</name>
    <name type="common">Peruvian cotton</name>
    <name type="synonym">Gossypium klotzschianum subsp. raimondii</name>
    <dbReference type="NCBI Taxonomy" id="29730"/>
    <lineage>
        <taxon>Eukaryota</taxon>
        <taxon>Viridiplantae</taxon>
        <taxon>Streptophyta</taxon>
        <taxon>Embryophyta</taxon>
        <taxon>Tracheophyta</taxon>
        <taxon>Spermatophyta</taxon>
        <taxon>Magnoliopsida</taxon>
        <taxon>eudicotyledons</taxon>
        <taxon>Gunneridae</taxon>
        <taxon>Pentapetalae</taxon>
        <taxon>rosids</taxon>
        <taxon>malvids</taxon>
        <taxon>Malvales</taxon>
        <taxon>Malvaceae</taxon>
        <taxon>Malvoideae</taxon>
        <taxon>Gossypium</taxon>
    </lineage>
</organism>
<reference evidence="3 4" key="1">
    <citation type="journal article" date="2019" name="Genome Biol. Evol.">
        <title>Insights into the evolution of the New World diploid cottons (Gossypium, subgenus Houzingenia) based on genome sequencing.</title>
        <authorList>
            <person name="Grover C.E."/>
            <person name="Arick M.A. 2nd"/>
            <person name="Thrash A."/>
            <person name="Conover J.L."/>
            <person name="Sanders W.S."/>
            <person name="Peterson D.G."/>
            <person name="Frelichowski J.E."/>
            <person name="Scheffler J.A."/>
            <person name="Scheffler B.E."/>
            <person name="Wendel J.F."/>
        </authorList>
    </citation>
    <scope>NUCLEOTIDE SEQUENCE [LARGE SCALE GENOMIC DNA]</scope>
    <source>
        <strain evidence="3">8</strain>
        <tissue evidence="3">Leaf</tissue>
    </source>
</reference>
<evidence type="ECO:0000256" key="2">
    <source>
        <dbReference type="ARBA" id="ARBA00022840"/>
    </source>
</evidence>
<dbReference type="GO" id="GO:0009702">
    <property type="term" value="F:L-arabinokinase activity"/>
    <property type="evidence" value="ECO:0007669"/>
    <property type="project" value="TreeGrafter"/>
</dbReference>
<evidence type="ECO:0000313" key="3">
    <source>
        <dbReference type="EMBL" id="MBA0597914.1"/>
    </source>
</evidence>
<dbReference type="Gene3D" id="3.30.70.890">
    <property type="entry name" value="GHMP kinase, C-terminal domain"/>
    <property type="match status" value="1"/>
</dbReference>
<dbReference type="PANTHER" id="PTHR10457:SF35">
    <property type="entry name" value="L-ARABINOKINASE"/>
    <property type="match status" value="1"/>
</dbReference>
<dbReference type="Proteomes" id="UP000593578">
    <property type="component" value="Unassembled WGS sequence"/>
</dbReference>
<dbReference type="GO" id="GO:0005829">
    <property type="term" value="C:cytosol"/>
    <property type="evidence" value="ECO:0007669"/>
    <property type="project" value="TreeGrafter"/>
</dbReference>
<dbReference type="GO" id="GO:0004335">
    <property type="term" value="F:galactokinase activity"/>
    <property type="evidence" value="ECO:0007669"/>
    <property type="project" value="TreeGrafter"/>
</dbReference>
<keyword evidence="1" id="KW-0547">Nucleotide-binding</keyword>
<sequence>MGRKIIKATASTRLSQSMSTANGASPDEVDNDGLELLEAEASLDYLCNLSPHRYEALYANLLPQSMLGEVFLEKYVDHGDTVTVIDKKRTYSVTAAAKHPVYENFRVKAFKALLTSASSNEQLTALGELLYQCHYSYSACGLGSDGTDRLVQLVQEMQHGKASRVDDGTLYGAKITGGGSGGTVCVVGRNCLRSSQHILEIQQRYKKATGYLPFIFEGSSPGVG</sequence>
<dbReference type="AlphaFoldDB" id="A0A7J8Q8N7"/>
<proteinExistence type="predicted"/>
<accession>A0A7J8Q8N7</accession>
<dbReference type="EMBL" id="JABEZZ010000010">
    <property type="protein sequence ID" value="MBA0597914.1"/>
    <property type="molecule type" value="Genomic_DNA"/>
</dbReference>
<dbReference type="FunFam" id="3.30.70.890:FF:000008">
    <property type="entry name" value="L-arabinokinase"/>
    <property type="match status" value="1"/>
</dbReference>
<gene>
    <name evidence="3" type="ORF">Gorai_007696</name>
</gene>
<evidence type="ECO:0000256" key="1">
    <source>
        <dbReference type="ARBA" id="ARBA00022741"/>
    </source>
</evidence>
<dbReference type="SUPFAM" id="SSF55060">
    <property type="entry name" value="GHMP Kinase, C-terminal domain"/>
    <property type="match status" value="1"/>
</dbReference>
<dbReference type="GO" id="GO:0005524">
    <property type="term" value="F:ATP binding"/>
    <property type="evidence" value="ECO:0007669"/>
    <property type="project" value="UniProtKB-KW"/>
</dbReference>
<dbReference type="GO" id="GO:0006012">
    <property type="term" value="P:galactose metabolic process"/>
    <property type="evidence" value="ECO:0007669"/>
    <property type="project" value="TreeGrafter"/>
</dbReference>
<comment type="caution">
    <text evidence="3">The sequence shown here is derived from an EMBL/GenBank/DDBJ whole genome shotgun (WGS) entry which is preliminary data.</text>
</comment>
<keyword evidence="2" id="KW-0067">ATP-binding</keyword>
<dbReference type="PANTHER" id="PTHR10457">
    <property type="entry name" value="MEVALONATE KINASE/GALACTOKINASE"/>
    <property type="match status" value="1"/>
</dbReference>
<evidence type="ECO:0008006" key="5">
    <source>
        <dbReference type="Google" id="ProtNLM"/>
    </source>
</evidence>
<protein>
    <recommendedName>
        <fullName evidence="5">GHMP kinase C-terminal domain-containing protein</fullName>
    </recommendedName>
</protein>
<name>A0A7J8Q8N7_GOSRA</name>